<accession>A0ABY8QWS3</accession>
<organism evidence="4 5">
    <name type="scientific">Saxibacter everestensis</name>
    <dbReference type="NCBI Taxonomy" id="2909229"/>
    <lineage>
        <taxon>Bacteria</taxon>
        <taxon>Bacillati</taxon>
        <taxon>Actinomycetota</taxon>
        <taxon>Actinomycetes</taxon>
        <taxon>Micrococcales</taxon>
        <taxon>Brevibacteriaceae</taxon>
        <taxon>Saxibacter</taxon>
    </lineage>
</organism>
<dbReference type="PRINTS" id="PR01438">
    <property type="entry name" value="UNVRSLSTRESS"/>
</dbReference>
<evidence type="ECO:0000256" key="2">
    <source>
        <dbReference type="SAM" id="MobiDB-lite"/>
    </source>
</evidence>
<gene>
    <name evidence="4" type="ORF">LWF01_02555</name>
</gene>
<evidence type="ECO:0000256" key="1">
    <source>
        <dbReference type="ARBA" id="ARBA00008791"/>
    </source>
</evidence>
<evidence type="ECO:0000259" key="3">
    <source>
        <dbReference type="Pfam" id="PF00582"/>
    </source>
</evidence>
<evidence type="ECO:0000313" key="5">
    <source>
        <dbReference type="Proteomes" id="UP001209083"/>
    </source>
</evidence>
<dbReference type="Pfam" id="PF00582">
    <property type="entry name" value="Usp"/>
    <property type="match status" value="2"/>
</dbReference>
<feature type="domain" description="UspA" evidence="3">
    <location>
        <begin position="4"/>
        <end position="141"/>
    </location>
</feature>
<dbReference type="SUPFAM" id="SSF52402">
    <property type="entry name" value="Adenine nucleotide alpha hydrolases-like"/>
    <property type="match status" value="2"/>
</dbReference>
<dbReference type="Gene3D" id="3.40.50.620">
    <property type="entry name" value="HUPs"/>
    <property type="match status" value="2"/>
</dbReference>
<dbReference type="RefSeq" id="WP_349639475.1">
    <property type="nucleotide sequence ID" value="NZ_CP090958.1"/>
</dbReference>
<dbReference type="PANTHER" id="PTHR46268">
    <property type="entry name" value="STRESS RESPONSE PROTEIN NHAX"/>
    <property type="match status" value="1"/>
</dbReference>
<dbReference type="InterPro" id="IPR014729">
    <property type="entry name" value="Rossmann-like_a/b/a_fold"/>
</dbReference>
<dbReference type="EMBL" id="CP090958">
    <property type="protein sequence ID" value="WGW12671.1"/>
    <property type="molecule type" value="Genomic_DNA"/>
</dbReference>
<sequence>MGEKVILVGIDGSDAAQHALEWAITEAASLGWPIRLVGAYSIPSVASTAIDVSYVPIDDETIRNGVQSVLREAAEQVRAGGIEVEALIEVGDAAGVLVEQSKSAGLAVVGSRGRGGFAGRMLGNVSSALPAHSSCPTAIIPLNWKPDERREARERSSAIAVSWSDESAAPAEGSDDDHLLDFSGYIVVGVDALGRQSPSLWTAASVAARKRMPLMLIGVLTTSVVGPEWLPARADMERYQHECTEGLDRCVASLKEKHPELDAHWQLFDGSPAEVLVRASETAEMLVVGSRGRGGFTGLLLGSTSQAVLHHSKCPTVVVHVTKESEAHPAEC</sequence>
<dbReference type="Proteomes" id="UP001209083">
    <property type="component" value="Chromosome"/>
</dbReference>
<feature type="region of interest" description="Disordered" evidence="2">
    <location>
        <begin position="155"/>
        <end position="174"/>
    </location>
</feature>
<keyword evidence="5" id="KW-1185">Reference proteome</keyword>
<name>A0ABY8QWS3_9MICO</name>
<proteinExistence type="inferred from homology"/>
<comment type="similarity">
    <text evidence="1">Belongs to the universal stress protein A family.</text>
</comment>
<protein>
    <submittedName>
        <fullName evidence="4">Universal stress protein</fullName>
    </submittedName>
</protein>
<reference evidence="4 5" key="1">
    <citation type="submission" date="2023-05" db="EMBL/GenBank/DDBJ databases">
        <title>Lithophilousrod everest ZFBP1038 complete genpme.</title>
        <authorList>
            <person name="Tian M."/>
        </authorList>
    </citation>
    <scope>NUCLEOTIDE SEQUENCE [LARGE SCALE GENOMIC DNA]</scope>
    <source>
        <strain evidence="4 5">ZFBP1038</strain>
    </source>
</reference>
<dbReference type="InterPro" id="IPR006015">
    <property type="entry name" value="Universal_stress_UspA"/>
</dbReference>
<dbReference type="InterPro" id="IPR006016">
    <property type="entry name" value="UspA"/>
</dbReference>
<evidence type="ECO:0000313" key="4">
    <source>
        <dbReference type="EMBL" id="WGW12671.1"/>
    </source>
</evidence>
<feature type="domain" description="UspA" evidence="3">
    <location>
        <begin position="186"/>
        <end position="320"/>
    </location>
</feature>
<dbReference type="PANTHER" id="PTHR46268:SF6">
    <property type="entry name" value="UNIVERSAL STRESS PROTEIN UP12"/>
    <property type="match status" value="1"/>
</dbReference>